<evidence type="ECO:0000256" key="1">
    <source>
        <dbReference type="SAM" id="MobiDB-lite"/>
    </source>
</evidence>
<reference evidence="2 3" key="1">
    <citation type="journal article" date="2015" name="Genome Biol.">
        <title>Comparative genomics of Steinernema reveals deeply conserved gene regulatory networks.</title>
        <authorList>
            <person name="Dillman A.R."/>
            <person name="Macchietto M."/>
            <person name="Porter C.F."/>
            <person name="Rogers A."/>
            <person name="Williams B."/>
            <person name="Antoshechkin I."/>
            <person name="Lee M.M."/>
            <person name="Goodwin Z."/>
            <person name="Lu X."/>
            <person name="Lewis E.E."/>
            <person name="Goodrich-Blair H."/>
            <person name="Stock S.P."/>
            <person name="Adams B.J."/>
            <person name="Sternberg P.W."/>
            <person name="Mortazavi A."/>
        </authorList>
    </citation>
    <scope>NUCLEOTIDE SEQUENCE [LARGE SCALE GENOMIC DNA]</scope>
    <source>
        <strain evidence="2 3">ALL</strain>
    </source>
</reference>
<keyword evidence="3" id="KW-1185">Reference proteome</keyword>
<proteinExistence type="predicted"/>
<gene>
    <name evidence="2" type="ORF">L596_030287</name>
</gene>
<name>A0A4U5LNY6_STECR</name>
<evidence type="ECO:0000313" key="3">
    <source>
        <dbReference type="Proteomes" id="UP000298663"/>
    </source>
</evidence>
<dbReference type="Proteomes" id="UP000298663">
    <property type="component" value="Unassembled WGS sequence"/>
</dbReference>
<organism evidence="2 3">
    <name type="scientific">Steinernema carpocapsae</name>
    <name type="common">Entomopathogenic nematode</name>
    <dbReference type="NCBI Taxonomy" id="34508"/>
    <lineage>
        <taxon>Eukaryota</taxon>
        <taxon>Metazoa</taxon>
        <taxon>Ecdysozoa</taxon>
        <taxon>Nematoda</taxon>
        <taxon>Chromadorea</taxon>
        <taxon>Rhabditida</taxon>
        <taxon>Tylenchina</taxon>
        <taxon>Panagrolaimomorpha</taxon>
        <taxon>Strongyloidoidea</taxon>
        <taxon>Steinernematidae</taxon>
        <taxon>Steinernema</taxon>
    </lineage>
</organism>
<accession>A0A4U5LNY6</accession>
<sequence>MMLLTRKTKASAVKCAVKSTIILDLRTTHMLREPNPLQGSSPSLAVIVKIPQVFEDDVFLTSKPAPSPRLTSPRTTTANANSTANLLRFEGFTVDQLYALAGHLAKFNVNFLTAEDKSWVEKYPSAMATCGPTTSSGQRPLKALLPPSLRPLSTGRSSTK</sequence>
<dbReference type="AlphaFoldDB" id="A0A4U5LNY6"/>
<protein>
    <submittedName>
        <fullName evidence="2">Uncharacterized protein</fullName>
    </submittedName>
</protein>
<evidence type="ECO:0000313" key="2">
    <source>
        <dbReference type="EMBL" id="TKR57606.1"/>
    </source>
</evidence>
<feature type="region of interest" description="Disordered" evidence="1">
    <location>
        <begin position="130"/>
        <end position="160"/>
    </location>
</feature>
<comment type="caution">
    <text evidence="2">The sequence shown here is derived from an EMBL/GenBank/DDBJ whole genome shotgun (WGS) entry which is preliminary data.</text>
</comment>
<dbReference type="EMBL" id="AZBU02000014">
    <property type="protein sequence ID" value="TKR57606.1"/>
    <property type="molecule type" value="Genomic_DNA"/>
</dbReference>
<reference evidence="2 3" key="2">
    <citation type="journal article" date="2019" name="G3 (Bethesda)">
        <title>Hybrid Assembly of the Genome of the Entomopathogenic Nematode Steinernema carpocapsae Identifies the X-Chromosome.</title>
        <authorList>
            <person name="Serra L."/>
            <person name="Macchietto M."/>
            <person name="Macias-Munoz A."/>
            <person name="McGill C.J."/>
            <person name="Rodriguez I.M."/>
            <person name="Rodriguez B."/>
            <person name="Murad R."/>
            <person name="Mortazavi A."/>
        </authorList>
    </citation>
    <scope>NUCLEOTIDE SEQUENCE [LARGE SCALE GENOMIC DNA]</scope>
    <source>
        <strain evidence="2 3">ALL</strain>
    </source>
</reference>